<dbReference type="SUPFAM" id="SSF57756">
    <property type="entry name" value="Retrovirus zinc finger-like domains"/>
    <property type="match status" value="1"/>
</dbReference>
<dbReference type="VEuPathDB" id="FungiDB:EYZ11_013191"/>
<protein>
    <recommendedName>
        <fullName evidence="4">CCHC-type domain-containing protein</fullName>
    </recommendedName>
</protein>
<evidence type="ECO:0000313" key="2">
    <source>
        <dbReference type="EMBL" id="THC87364.1"/>
    </source>
</evidence>
<accession>A0A4V3UMI6</accession>
<dbReference type="AlphaFoldDB" id="A0A4V3UMI6"/>
<organism evidence="2 3">
    <name type="scientific">Aspergillus tanneri</name>
    <dbReference type="NCBI Taxonomy" id="1220188"/>
    <lineage>
        <taxon>Eukaryota</taxon>
        <taxon>Fungi</taxon>
        <taxon>Dikarya</taxon>
        <taxon>Ascomycota</taxon>
        <taxon>Pezizomycotina</taxon>
        <taxon>Eurotiomycetes</taxon>
        <taxon>Eurotiomycetidae</taxon>
        <taxon>Eurotiales</taxon>
        <taxon>Aspergillaceae</taxon>
        <taxon>Aspergillus</taxon>
        <taxon>Aspergillus subgen. Circumdati</taxon>
    </lineage>
</organism>
<dbReference type="Proteomes" id="UP000308092">
    <property type="component" value="Unassembled WGS sequence"/>
</dbReference>
<proteinExistence type="predicted"/>
<feature type="compositionally biased region" description="Basic and acidic residues" evidence="1">
    <location>
        <begin position="29"/>
        <end position="38"/>
    </location>
</feature>
<dbReference type="EMBL" id="SOSA01001261">
    <property type="protein sequence ID" value="THC87364.1"/>
    <property type="molecule type" value="Genomic_DNA"/>
</dbReference>
<comment type="caution">
    <text evidence="2">The sequence shown here is derived from an EMBL/GenBank/DDBJ whole genome shotgun (WGS) entry which is preliminary data.</text>
</comment>
<feature type="region of interest" description="Disordered" evidence="1">
    <location>
        <begin position="26"/>
        <end position="46"/>
    </location>
</feature>
<evidence type="ECO:0008006" key="4">
    <source>
        <dbReference type="Google" id="ProtNLM"/>
    </source>
</evidence>
<gene>
    <name evidence="2" type="ORF">EYZ11_013191</name>
</gene>
<dbReference type="STRING" id="1220188.A0A4V3UMI6"/>
<feature type="compositionally biased region" description="Low complexity" evidence="1">
    <location>
        <begin position="127"/>
        <end position="141"/>
    </location>
</feature>
<reference evidence="2 3" key="1">
    <citation type="submission" date="2019-03" db="EMBL/GenBank/DDBJ databases">
        <title>The genome sequence of a newly discovered highly antifungal drug resistant Aspergillus species, Aspergillus tanneri NIH 1004.</title>
        <authorList>
            <person name="Mounaud S."/>
            <person name="Singh I."/>
            <person name="Joardar V."/>
            <person name="Pakala S."/>
            <person name="Pakala S."/>
            <person name="Venepally P."/>
            <person name="Hoover J."/>
            <person name="Nierman W."/>
            <person name="Chung J."/>
            <person name="Losada L."/>
        </authorList>
    </citation>
    <scope>NUCLEOTIDE SEQUENCE [LARGE SCALE GENOMIC DNA]</scope>
    <source>
        <strain evidence="2 3">NIH1004</strain>
    </source>
</reference>
<sequence>MQQMQQQLADQQSQLLSLASRQSQQLDQTRFRLPDPPRRQSVLASHMAPIDTSKAYRRRPYWPASIWLSHEASINLQGQQIFATTTLHRGLRRPLREALEQASDTLFELSYEEYLEILQRYDRRQPRPFQRQSSPQQRQRQLAPEPMDLSVNRTKISRETRQRQRQQEGLCRYCGSPDHYINQCNDPTWNTQYRYRRSSLTSSSTSSLSDAESPPK</sequence>
<name>A0A4V3UMI6_9EURO</name>
<dbReference type="InterPro" id="IPR036875">
    <property type="entry name" value="Znf_CCHC_sf"/>
</dbReference>
<dbReference type="GO" id="GO:0008270">
    <property type="term" value="F:zinc ion binding"/>
    <property type="evidence" value="ECO:0007669"/>
    <property type="project" value="InterPro"/>
</dbReference>
<dbReference type="GO" id="GO:0003676">
    <property type="term" value="F:nucleic acid binding"/>
    <property type="evidence" value="ECO:0007669"/>
    <property type="project" value="InterPro"/>
</dbReference>
<evidence type="ECO:0000256" key="1">
    <source>
        <dbReference type="SAM" id="MobiDB-lite"/>
    </source>
</evidence>
<evidence type="ECO:0000313" key="3">
    <source>
        <dbReference type="Proteomes" id="UP000308092"/>
    </source>
</evidence>
<keyword evidence="3" id="KW-1185">Reference proteome</keyword>
<feature type="compositionally biased region" description="Basic and acidic residues" evidence="1">
    <location>
        <begin position="156"/>
        <end position="166"/>
    </location>
</feature>
<feature type="region of interest" description="Disordered" evidence="1">
    <location>
        <begin position="125"/>
        <end position="166"/>
    </location>
</feature>